<evidence type="ECO:0000313" key="5">
    <source>
        <dbReference type="EMBL" id="CAB5228229.1"/>
    </source>
</evidence>
<organism evidence="3">
    <name type="scientific">uncultured Caudovirales phage</name>
    <dbReference type="NCBI Taxonomy" id="2100421"/>
    <lineage>
        <taxon>Viruses</taxon>
        <taxon>Duplodnaviria</taxon>
        <taxon>Heunggongvirae</taxon>
        <taxon>Uroviricota</taxon>
        <taxon>Caudoviricetes</taxon>
        <taxon>Peduoviridae</taxon>
        <taxon>Maltschvirus</taxon>
        <taxon>Maltschvirus maltsch</taxon>
    </lineage>
</organism>
<name>A0A6J5S3S9_9CAUD</name>
<reference evidence="3" key="1">
    <citation type="submission" date="2020-05" db="EMBL/GenBank/DDBJ databases">
        <authorList>
            <person name="Chiriac C."/>
            <person name="Salcher M."/>
            <person name="Ghai R."/>
            <person name="Kavagutti S V."/>
        </authorList>
    </citation>
    <scope>NUCLEOTIDE SEQUENCE</scope>
</reference>
<evidence type="ECO:0000313" key="1">
    <source>
        <dbReference type="EMBL" id="CAB4150203.1"/>
    </source>
</evidence>
<accession>A0A6J5S3S9</accession>
<dbReference type="EMBL" id="LR796542">
    <property type="protein sequence ID" value="CAB4150203.1"/>
    <property type="molecule type" value="Genomic_DNA"/>
</dbReference>
<evidence type="ECO:0000313" key="2">
    <source>
        <dbReference type="EMBL" id="CAB4183355.1"/>
    </source>
</evidence>
<dbReference type="EMBL" id="LR798387">
    <property type="protein sequence ID" value="CAB5228229.1"/>
    <property type="molecule type" value="Genomic_DNA"/>
</dbReference>
<dbReference type="EMBL" id="LR797290">
    <property type="protein sequence ID" value="CAB4200500.1"/>
    <property type="molecule type" value="Genomic_DNA"/>
</dbReference>
<gene>
    <name evidence="2" type="ORF">UFOVP1093_49</name>
    <name evidence="3" type="ORF">UFOVP1340_48</name>
    <name evidence="4" type="ORF">UFOVP1448_30</name>
    <name evidence="5" type="ORF">UFOVP1538_5</name>
    <name evidence="1" type="ORF">UFOVP569_2</name>
</gene>
<proteinExistence type="predicted"/>
<sequence>MSLTDIVALPAEERKPNIKVDLSSFLGEDKFVEFREPRLGDLYPDSTLVERLRISFPLTSAEQLGAAVLLGKCYIKKPEEQSMDAIRTMCQILENNPKIYLRMARQFNEEFMSVYNEIVASEGNVLAE</sequence>
<dbReference type="EMBL" id="LR797031">
    <property type="protein sequence ID" value="CAB4183355.1"/>
    <property type="molecule type" value="Genomic_DNA"/>
</dbReference>
<protein>
    <submittedName>
        <fullName evidence="3">Uncharacterized protein</fullName>
    </submittedName>
</protein>
<dbReference type="EMBL" id="LR797396">
    <property type="protein sequence ID" value="CAB4213496.1"/>
    <property type="molecule type" value="Genomic_DNA"/>
</dbReference>
<evidence type="ECO:0000313" key="4">
    <source>
        <dbReference type="EMBL" id="CAB4213496.1"/>
    </source>
</evidence>
<evidence type="ECO:0000313" key="3">
    <source>
        <dbReference type="EMBL" id="CAB4200500.1"/>
    </source>
</evidence>